<dbReference type="EMBL" id="ACPB03008859">
    <property type="status" value="NOT_ANNOTATED_CDS"/>
    <property type="molecule type" value="Genomic_DNA"/>
</dbReference>
<dbReference type="EMBL" id="ACPB03008860">
    <property type="status" value="NOT_ANNOTATED_CDS"/>
    <property type="molecule type" value="Genomic_DNA"/>
</dbReference>
<name>T1HMU6_RHOPR</name>
<proteinExistence type="predicted"/>
<evidence type="ECO:0000313" key="2">
    <source>
        <dbReference type="Proteomes" id="UP000015103"/>
    </source>
</evidence>
<protein>
    <submittedName>
        <fullName evidence="1">Uncharacterized protein</fullName>
    </submittedName>
</protein>
<dbReference type="HOGENOM" id="CLU_1416781_0_0_1"/>
<dbReference type="VEuPathDB" id="VectorBase:RPRC005370"/>
<keyword evidence="2" id="KW-1185">Reference proteome</keyword>
<dbReference type="InParanoid" id="T1HMU6"/>
<reference evidence="1" key="1">
    <citation type="submission" date="2015-05" db="UniProtKB">
        <authorList>
            <consortium name="EnsemblMetazoa"/>
        </authorList>
    </citation>
    <scope>IDENTIFICATION</scope>
</reference>
<organism evidence="1 2">
    <name type="scientific">Rhodnius prolixus</name>
    <name type="common">Triatomid bug</name>
    <dbReference type="NCBI Taxonomy" id="13249"/>
    <lineage>
        <taxon>Eukaryota</taxon>
        <taxon>Metazoa</taxon>
        <taxon>Ecdysozoa</taxon>
        <taxon>Arthropoda</taxon>
        <taxon>Hexapoda</taxon>
        <taxon>Insecta</taxon>
        <taxon>Pterygota</taxon>
        <taxon>Neoptera</taxon>
        <taxon>Paraneoptera</taxon>
        <taxon>Hemiptera</taxon>
        <taxon>Heteroptera</taxon>
        <taxon>Panheteroptera</taxon>
        <taxon>Cimicomorpha</taxon>
        <taxon>Reduviidae</taxon>
        <taxon>Triatominae</taxon>
        <taxon>Rhodnius</taxon>
    </lineage>
</organism>
<accession>T1HMU6</accession>
<dbReference type="Proteomes" id="UP000015103">
    <property type="component" value="Unassembled WGS sequence"/>
</dbReference>
<sequence length="192" mass="22239">MLIGLSVRGASELEKSGHIQRLKTKVSVLSEWENFSHLRIYKCLSKYHLLYMFGVKPNLLESLTIPLIIYPLENPLKIFDMNKIKNVAIKKEDITSVDVEFLSEEIGFRERTVTDDYRERSVTDDYRERSVTDDYRERTVTDDFQEGTTTISNGQYCCGHRGMSKYIVYADFRMTWSAGQNSKCPPADTLKV</sequence>
<dbReference type="AlphaFoldDB" id="T1HMU6"/>
<dbReference type="EnsemblMetazoa" id="RPRC005370-RA">
    <property type="protein sequence ID" value="RPRC005370-PA"/>
    <property type="gene ID" value="RPRC005370"/>
</dbReference>
<evidence type="ECO:0000313" key="1">
    <source>
        <dbReference type="EnsemblMetazoa" id="RPRC005370-PA"/>
    </source>
</evidence>